<dbReference type="EMBL" id="PKPP01013669">
    <property type="protein sequence ID" value="PWA40607.1"/>
    <property type="molecule type" value="Genomic_DNA"/>
</dbReference>
<dbReference type="AlphaFoldDB" id="A0A2U1KV43"/>
<keyword evidence="1" id="KW-0695">RNA-directed DNA polymerase</keyword>
<name>A0A2U1KV43_ARTAN</name>
<dbReference type="Proteomes" id="UP000245207">
    <property type="component" value="Unassembled WGS sequence"/>
</dbReference>
<reference evidence="1 2" key="1">
    <citation type="journal article" date="2018" name="Mol. Plant">
        <title>The genome of Artemisia annua provides insight into the evolution of Asteraceae family and artemisinin biosynthesis.</title>
        <authorList>
            <person name="Shen Q."/>
            <person name="Zhang L."/>
            <person name="Liao Z."/>
            <person name="Wang S."/>
            <person name="Yan T."/>
            <person name="Shi P."/>
            <person name="Liu M."/>
            <person name="Fu X."/>
            <person name="Pan Q."/>
            <person name="Wang Y."/>
            <person name="Lv Z."/>
            <person name="Lu X."/>
            <person name="Zhang F."/>
            <person name="Jiang W."/>
            <person name="Ma Y."/>
            <person name="Chen M."/>
            <person name="Hao X."/>
            <person name="Li L."/>
            <person name="Tang Y."/>
            <person name="Lv G."/>
            <person name="Zhou Y."/>
            <person name="Sun X."/>
            <person name="Brodelius P.E."/>
            <person name="Rose J.K.C."/>
            <person name="Tang K."/>
        </authorList>
    </citation>
    <scope>NUCLEOTIDE SEQUENCE [LARGE SCALE GENOMIC DNA]</scope>
    <source>
        <strain evidence="2">cv. Huhao1</strain>
        <tissue evidence="1">Leaf</tissue>
    </source>
</reference>
<gene>
    <name evidence="1" type="ORF">CTI12_AA561430</name>
</gene>
<dbReference type="PANTHER" id="PTHR48462:SF1">
    <property type="entry name" value="PROTEIN, PUTATIVE-RELATED"/>
    <property type="match status" value="1"/>
</dbReference>
<dbReference type="GO" id="GO:0003964">
    <property type="term" value="F:RNA-directed DNA polymerase activity"/>
    <property type="evidence" value="ECO:0007669"/>
    <property type="project" value="UniProtKB-KW"/>
</dbReference>
<proteinExistence type="predicted"/>
<sequence length="75" mass="8322">MTLCEVLFHVDIWRPSSGVKLLGGGESRMLTCQPVHMEDAALFFENGLRGSIENVVVCGGPFFEDLQWRLASLPI</sequence>
<organism evidence="1 2">
    <name type="scientific">Artemisia annua</name>
    <name type="common">Sweet wormwood</name>
    <dbReference type="NCBI Taxonomy" id="35608"/>
    <lineage>
        <taxon>Eukaryota</taxon>
        <taxon>Viridiplantae</taxon>
        <taxon>Streptophyta</taxon>
        <taxon>Embryophyta</taxon>
        <taxon>Tracheophyta</taxon>
        <taxon>Spermatophyta</taxon>
        <taxon>Magnoliopsida</taxon>
        <taxon>eudicotyledons</taxon>
        <taxon>Gunneridae</taxon>
        <taxon>Pentapetalae</taxon>
        <taxon>asterids</taxon>
        <taxon>campanulids</taxon>
        <taxon>Asterales</taxon>
        <taxon>Asteraceae</taxon>
        <taxon>Asteroideae</taxon>
        <taxon>Anthemideae</taxon>
        <taxon>Artemisiinae</taxon>
        <taxon>Artemisia</taxon>
    </lineage>
</organism>
<comment type="caution">
    <text evidence="1">The sequence shown here is derived from an EMBL/GenBank/DDBJ whole genome shotgun (WGS) entry which is preliminary data.</text>
</comment>
<evidence type="ECO:0000313" key="2">
    <source>
        <dbReference type="Proteomes" id="UP000245207"/>
    </source>
</evidence>
<accession>A0A2U1KV43</accession>
<protein>
    <submittedName>
        <fullName evidence="1">Reverse transcriptase domain-containing protein</fullName>
    </submittedName>
</protein>
<dbReference type="OrthoDB" id="1720535at2759"/>
<keyword evidence="1" id="KW-0808">Transferase</keyword>
<evidence type="ECO:0000313" key="1">
    <source>
        <dbReference type="EMBL" id="PWA40607.1"/>
    </source>
</evidence>
<keyword evidence="1" id="KW-0548">Nucleotidyltransferase</keyword>
<dbReference type="PANTHER" id="PTHR48462">
    <property type="entry name" value="PROTEIN, PUTATIVE-RELATED"/>
    <property type="match status" value="1"/>
</dbReference>
<keyword evidence="2" id="KW-1185">Reference proteome</keyword>